<evidence type="ECO:0000313" key="3">
    <source>
        <dbReference type="Ensembl" id="ENSEBUP00000013472.1"/>
    </source>
</evidence>
<dbReference type="SMART" id="SM00406">
    <property type="entry name" value="IGv"/>
    <property type="match status" value="1"/>
</dbReference>
<keyword evidence="1" id="KW-0472">Membrane</keyword>
<dbReference type="PANTHER" id="PTHR46942:SF1">
    <property type="entry name" value="SIALIC ACID-BINDING IG-LIKE LECTIN 15"/>
    <property type="match status" value="1"/>
</dbReference>
<sequence length="299" mass="33851">MLFVFPTGSQTKDTYNCTIEVKPAGIKIELCAQRNVIGFRGEDVVLPCLFECSKQNTLSNLHLLFVKDKLIKENPKLNLVYNSSSKYTSYDFKGRIEPVGNPSSGDGSLQIRDLRMEDERTYVCRFQWTNSDGREEGFESRHAKRPKLQVDVHPKILRIQSDFNSSTSWGLLCQAKAKPSPNITWLNPQGHLINEGEATVVAMDQNKIRYVSFLNRTEDDPEGNYTCLVKNKDGTTTGNVIFDIPFCKALEEVLWFFIFSSVSLLCASFFLLCLIPPFHSPCKSQFYLTSSILKSSGQN</sequence>
<protein>
    <recommendedName>
        <fullName evidence="2">Ig-like domain-containing protein</fullName>
    </recommendedName>
</protein>
<dbReference type="InterPro" id="IPR013783">
    <property type="entry name" value="Ig-like_fold"/>
</dbReference>
<dbReference type="InterPro" id="IPR042836">
    <property type="entry name" value="SIG15"/>
</dbReference>
<reference evidence="3" key="1">
    <citation type="submission" date="2025-08" db="UniProtKB">
        <authorList>
            <consortium name="Ensembl"/>
        </authorList>
    </citation>
    <scope>IDENTIFICATION</scope>
</reference>
<dbReference type="PANTHER" id="PTHR46942">
    <property type="entry name" value="SIALIC ACID-BINDING IG-LIKE LECTIN 15"/>
    <property type="match status" value="1"/>
</dbReference>
<dbReference type="InterPro" id="IPR007110">
    <property type="entry name" value="Ig-like_dom"/>
</dbReference>
<dbReference type="AlphaFoldDB" id="A0A8C4QDM5"/>
<evidence type="ECO:0000259" key="2">
    <source>
        <dbReference type="PROSITE" id="PS50835"/>
    </source>
</evidence>
<accession>A0A8C4QDM5</accession>
<dbReference type="SUPFAM" id="SSF48726">
    <property type="entry name" value="Immunoglobulin"/>
    <property type="match status" value="2"/>
</dbReference>
<dbReference type="GO" id="GO:0045124">
    <property type="term" value="P:regulation of bone resorption"/>
    <property type="evidence" value="ECO:0007669"/>
    <property type="project" value="TreeGrafter"/>
</dbReference>
<keyword evidence="4" id="KW-1185">Reference proteome</keyword>
<organism evidence="3 4">
    <name type="scientific">Eptatretus burgeri</name>
    <name type="common">Inshore hagfish</name>
    <dbReference type="NCBI Taxonomy" id="7764"/>
    <lineage>
        <taxon>Eukaryota</taxon>
        <taxon>Metazoa</taxon>
        <taxon>Chordata</taxon>
        <taxon>Craniata</taxon>
        <taxon>Vertebrata</taxon>
        <taxon>Cyclostomata</taxon>
        <taxon>Myxini</taxon>
        <taxon>Myxiniformes</taxon>
        <taxon>Myxinidae</taxon>
        <taxon>Eptatretinae</taxon>
        <taxon>Eptatretus</taxon>
    </lineage>
</organism>
<evidence type="ECO:0000256" key="1">
    <source>
        <dbReference type="SAM" id="Phobius"/>
    </source>
</evidence>
<proteinExistence type="predicted"/>
<dbReference type="Pfam" id="PF07686">
    <property type="entry name" value="V-set"/>
    <property type="match status" value="1"/>
</dbReference>
<dbReference type="InterPro" id="IPR003598">
    <property type="entry name" value="Ig_sub2"/>
</dbReference>
<dbReference type="Pfam" id="PF07679">
    <property type="entry name" value="I-set"/>
    <property type="match status" value="1"/>
</dbReference>
<dbReference type="PROSITE" id="PS50835">
    <property type="entry name" value="IG_LIKE"/>
    <property type="match status" value="1"/>
</dbReference>
<evidence type="ECO:0000313" key="4">
    <source>
        <dbReference type="Proteomes" id="UP000694388"/>
    </source>
</evidence>
<dbReference type="InterPro" id="IPR003599">
    <property type="entry name" value="Ig_sub"/>
</dbReference>
<dbReference type="Gene3D" id="2.60.40.10">
    <property type="entry name" value="Immunoglobulins"/>
    <property type="match status" value="2"/>
</dbReference>
<dbReference type="GO" id="GO:0032956">
    <property type="term" value="P:regulation of actin cytoskeleton organization"/>
    <property type="evidence" value="ECO:0007669"/>
    <property type="project" value="TreeGrafter"/>
</dbReference>
<dbReference type="GO" id="GO:2001204">
    <property type="term" value="P:regulation of osteoclast development"/>
    <property type="evidence" value="ECO:0007669"/>
    <property type="project" value="TreeGrafter"/>
</dbReference>
<dbReference type="SMART" id="SM00408">
    <property type="entry name" value="IGc2"/>
    <property type="match status" value="1"/>
</dbReference>
<dbReference type="InterPro" id="IPR013106">
    <property type="entry name" value="Ig_V-set"/>
</dbReference>
<dbReference type="GO" id="GO:0005886">
    <property type="term" value="C:plasma membrane"/>
    <property type="evidence" value="ECO:0007669"/>
    <property type="project" value="TreeGrafter"/>
</dbReference>
<keyword evidence="1" id="KW-0812">Transmembrane</keyword>
<dbReference type="Proteomes" id="UP000694388">
    <property type="component" value="Unplaced"/>
</dbReference>
<dbReference type="SMART" id="SM00409">
    <property type="entry name" value="IG"/>
    <property type="match status" value="1"/>
</dbReference>
<reference evidence="3" key="2">
    <citation type="submission" date="2025-09" db="UniProtKB">
        <authorList>
            <consortium name="Ensembl"/>
        </authorList>
    </citation>
    <scope>IDENTIFICATION</scope>
</reference>
<dbReference type="Ensembl" id="ENSEBUT00000014049.1">
    <property type="protein sequence ID" value="ENSEBUP00000013472.1"/>
    <property type="gene ID" value="ENSEBUG00000008505.1"/>
</dbReference>
<dbReference type="CDD" id="cd00096">
    <property type="entry name" value="Ig"/>
    <property type="match status" value="1"/>
</dbReference>
<dbReference type="InterPro" id="IPR036179">
    <property type="entry name" value="Ig-like_dom_sf"/>
</dbReference>
<dbReference type="GeneTree" id="ENSGT00930000152707"/>
<dbReference type="InterPro" id="IPR013098">
    <property type="entry name" value="Ig_I-set"/>
</dbReference>
<name>A0A8C4QDM5_EPTBU</name>
<feature type="transmembrane region" description="Helical" evidence="1">
    <location>
        <begin position="253"/>
        <end position="275"/>
    </location>
</feature>
<feature type="domain" description="Ig-like" evidence="2">
    <location>
        <begin position="154"/>
        <end position="243"/>
    </location>
</feature>
<keyword evidence="1" id="KW-1133">Transmembrane helix</keyword>